<organism evidence="1 2">
    <name type="scientific">Nesterenkonia cremea</name>
    <dbReference type="NCBI Taxonomy" id="1882340"/>
    <lineage>
        <taxon>Bacteria</taxon>
        <taxon>Bacillati</taxon>
        <taxon>Actinomycetota</taxon>
        <taxon>Actinomycetes</taxon>
        <taxon>Micrococcales</taxon>
        <taxon>Micrococcaceae</taxon>
        <taxon>Nesterenkonia</taxon>
    </lineage>
</organism>
<dbReference type="Proteomes" id="UP000633136">
    <property type="component" value="Unassembled WGS sequence"/>
</dbReference>
<sequence>MPLREVEGAYYGGYHCSLFCLVEDARRVIVEEDIDLDTLVESLPDWATTDSRDGEPVLLYVSETSPNVAGERADQIEATLEDFGASADREAIDACIREAGQGTIEEVEGPYRGPV</sequence>
<gene>
    <name evidence="1" type="ORF">GCM10011401_04540</name>
</gene>
<proteinExistence type="predicted"/>
<reference evidence="1" key="2">
    <citation type="submission" date="2020-09" db="EMBL/GenBank/DDBJ databases">
        <authorList>
            <person name="Sun Q."/>
            <person name="Zhou Y."/>
        </authorList>
    </citation>
    <scope>NUCLEOTIDE SEQUENCE</scope>
    <source>
        <strain evidence="1">CGMCC 1.15388</strain>
    </source>
</reference>
<comment type="caution">
    <text evidence="1">The sequence shown here is derived from an EMBL/GenBank/DDBJ whole genome shotgun (WGS) entry which is preliminary data.</text>
</comment>
<accession>A0A917AMY6</accession>
<evidence type="ECO:0000313" key="2">
    <source>
        <dbReference type="Proteomes" id="UP000633136"/>
    </source>
</evidence>
<dbReference type="AlphaFoldDB" id="A0A917AMY6"/>
<keyword evidence="2" id="KW-1185">Reference proteome</keyword>
<reference evidence="1" key="1">
    <citation type="journal article" date="2014" name="Int. J. Syst. Evol. Microbiol.">
        <title>Complete genome sequence of Corynebacterium casei LMG S-19264T (=DSM 44701T), isolated from a smear-ripened cheese.</title>
        <authorList>
            <consortium name="US DOE Joint Genome Institute (JGI-PGF)"/>
            <person name="Walter F."/>
            <person name="Albersmeier A."/>
            <person name="Kalinowski J."/>
            <person name="Ruckert C."/>
        </authorList>
    </citation>
    <scope>NUCLEOTIDE SEQUENCE</scope>
    <source>
        <strain evidence="1">CGMCC 1.15388</strain>
    </source>
</reference>
<evidence type="ECO:0000313" key="1">
    <source>
        <dbReference type="EMBL" id="GGE60723.1"/>
    </source>
</evidence>
<protein>
    <submittedName>
        <fullName evidence="1">Uncharacterized protein</fullName>
    </submittedName>
</protein>
<dbReference type="EMBL" id="BMIS01000001">
    <property type="protein sequence ID" value="GGE60723.1"/>
    <property type="molecule type" value="Genomic_DNA"/>
</dbReference>
<name>A0A917AMY6_9MICC</name>